<sequence length="98" mass="11010">MSFQDTSLKSSGHQGAAVRCEEDEAERTRLHGDLQRCRHEIQRLGLKVKRSALCSCNASSLHQGAELAQEAPGAPQERSSEQESSRLRERWRHLLTGQ</sequence>
<dbReference type="EMBL" id="SRLO01000135">
    <property type="protein sequence ID" value="TNN72622.1"/>
    <property type="molecule type" value="Genomic_DNA"/>
</dbReference>
<accession>A0A4Z2I5R9</accession>
<organism evidence="2 3">
    <name type="scientific">Liparis tanakae</name>
    <name type="common">Tanaka's snailfish</name>
    <dbReference type="NCBI Taxonomy" id="230148"/>
    <lineage>
        <taxon>Eukaryota</taxon>
        <taxon>Metazoa</taxon>
        <taxon>Chordata</taxon>
        <taxon>Craniata</taxon>
        <taxon>Vertebrata</taxon>
        <taxon>Euteleostomi</taxon>
        <taxon>Actinopterygii</taxon>
        <taxon>Neopterygii</taxon>
        <taxon>Teleostei</taxon>
        <taxon>Neoteleostei</taxon>
        <taxon>Acanthomorphata</taxon>
        <taxon>Eupercaria</taxon>
        <taxon>Perciformes</taxon>
        <taxon>Cottioidei</taxon>
        <taxon>Cottales</taxon>
        <taxon>Liparidae</taxon>
        <taxon>Liparis</taxon>
    </lineage>
</organism>
<feature type="compositionally biased region" description="Basic and acidic residues" evidence="1">
    <location>
        <begin position="78"/>
        <end position="88"/>
    </location>
</feature>
<gene>
    <name evidence="2" type="ORF">EYF80_017229</name>
</gene>
<keyword evidence="3" id="KW-1185">Reference proteome</keyword>
<feature type="region of interest" description="Disordered" evidence="1">
    <location>
        <begin position="1"/>
        <end position="23"/>
    </location>
</feature>
<reference evidence="2 3" key="1">
    <citation type="submission" date="2019-03" db="EMBL/GenBank/DDBJ databases">
        <title>First draft genome of Liparis tanakae, snailfish: a comprehensive survey of snailfish specific genes.</title>
        <authorList>
            <person name="Kim W."/>
            <person name="Song I."/>
            <person name="Jeong J.-H."/>
            <person name="Kim D."/>
            <person name="Kim S."/>
            <person name="Ryu S."/>
            <person name="Song J.Y."/>
            <person name="Lee S.K."/>
        </authorList>
    </citation>
    <scope>NUCLEOTIDE SEQUENCE [LARGE SCALE GENOMIC DNA]</scope>
    <source>
        <tissue evidence="2">Muscle</tissue>
    </source>
</reference>
<proteinExistence type="predicted"/>
<name>A0A4Z2I5R9_9TELE</name>
<feature type="region of interest" description="Disordered" evidence="1">
    <location>
        <begin position="66"/>
        <end position="98"/>
    </location>
</feature>
<dbReference type="AlphaFoldDB" id="A0A4Z2I5R9"/>
<feature type="compositionally biased region" description="Polar residues" evidence="1">
    <location>
        <begin position="1"/>
        <end position="13"/>
    </location>
</feature>
<protein>
    <submittedName>
        <fullName evidence="2">Uncharacterized protein</fullName>
    </submittedName>
</protein>
<comment type="caution">
    <text evidence="2">The sequence shown here is derived from an EMBL/GenBank/DDBJ whole genome shotgun (WGS) entry which is preliminary data.</text>
</comment>
<evidence type="ECO:0000313" key="2">
    <source>
        <dbReference type="EMBL" id="TNN72622.1"/>
    </source>
</evidence>
<dbReference type="Proteomes" id="UP000314294">
    <property type="component" value="Unassembled WGS sequence"/>
</dbReference>
<evidence type="ECO:0000256" key="1">
    <source>
        <dbReference type="SAM" id="MobiDB-lite"/>
    </source>
</evidence>
<evidence type="ECO:0000313" key="3">
    <source>
        <dbReference type="Proteomes" id="UP000314294"/>
    </source>
</evidence>
<feature type="compositionally biased region" description="Basic residues" evidence="1">
    <location>
        <begin position="89"/>
        <end position="98"/>
    </location>
</feature>